<dbReference type="PANTHER" id="PTHR36766">
    <property type="entry name" value="PLANT BROAD-SPECTRUM MILDEW RESISTANCE PROTEIN RPW8"/>
    <property type="match status" value="1"/>
</dbReference>
<evidence type="ECO:0000259" key="8">
    <source>
        <dbReference type="Pfam" id="PF23559"/>
    </source>
</evidence>
<feature type="domain" description="NB-ARC" evidence="6">
    <location>
        <begin position="171"/>
        <end position="341"/>
    </location>
</feature>
<evidence type="ECO:0000259" key="9">
    <source>
        <dbReference type="Pfam" id="PF23598"/>
    </source>
</evidence>
<dbReference type="AlphaFoldDB" id="A0AAN7FJI8"/>
<feature type="domain" description="Disease resistance R13L4/SHOC-2-like LRR" evidence="9">
    <location>
        <begin position="557"/>
        <end position="835"/>
    </location>
</feature>
<dbReference type="SUPFAM" id="SSF52540">
    <property type="entry name" value="P-loop containing nucleoside triphosphate hydrolases"/>
    <property type="match status" value="1"/>
</dbReference>
<feature type="domain" description="Disease resistance protein winged helix" evidence="8">
    <location>
        <begin position="424"/>
        <end position="496"/>
    </location>
</feature>
<dbReference type="GO" id="GO:0006952">
    <property type="term" value="P:defense response"/>
    <property type="evidence" value="ECO:0007669"/>
    <property type="project" value="UniProtKB-KW"/>
</dbReference>
<dbReference type="Pfam" id="PF23559">
    <property type="entry name" value="WHD_DRP"/>
    <property type="match status" value="1"/>
</dbReference>
<evidence type="ECO:0000259" key="6">
    <source>
        <dbReference type="Pfam" id="PF00931"/>
    </source>
</evidence>
<dbReference type="SUPFAM" id="SSF52058">
    <property type="entry name" value="L domain-like"/>
    <property type="match status" value="2"/>
</dbReference>
<dbReference type="Gene3D" id="1.20.5.4130">
    <property type="match status" value="1"/>
</dbReference>
<proteinExistence type="predicted"/>
<evidence type="ECO:0000313" key="10">
    <source>
        <dbReference type="EMBL" id="KAK4591976.1"/>
    </source>
</evidence>
<dbReference type="EMBL" id="JAXUIC010000004">
    <property type="protein sequence ID" value="KAK4591976.1"/>
    <property type="molecule type" value="Genomic_DNA"/>
</dbReference>
<dbReference type="InterPro" id="IPR032675">
    <property type="entry name" value="LRR_dom_sf"/>
</dbReference>
<dbReference type="PANTHER" id="PTHR36766:SF38">
    <property type="entry name" value="DISEASE RESISTANCE PROTEIN RGA3"/>
    <property type="match status" value="1"/>
</dbReference>
<keyword evidence="5" id="KW-0067">ATP-binding</keyword>
<dbReference type="Pfam" id="PF00931">
    <property type="entry name" value="NB-ARC"/>
    <property type="match status" value="1"/>
</dbReference>
<dbReference type="InterPro" id="IPR038005">
    <property type="entry name" value="RX-like_CC"/>
</dbReference>
<sequence length="1109" mass="127281">MAEGALFNVAKGITEKAGNLLAQEILLLWNLKDEFEKLNNTVLTISAVLQDAEEKQQHNNQVRVWLKRLNDALYEADDLLDVISTEALRREVMTRNKKAKEVHIFFSKSNQLVYGLKMGHKVKAVRERLDAIKNDKGFHLDERPIETQVGNHGVRETHSFVRSEEVIGRDKDKEVIIRILLDTNVEESVLILPIVGLGGLGKTTLAQFVFNDEKIKKHFEKKLWVCVSDNFDVKMIVEKILQSAKNVRIKKLEMEPLIKILKEEIDGKKYLLVFDDVWNEIPQEWLKLKTLLMDGAIGSRILVTTRSTTVAKITKTVQPYMLEGLDKEKSWSLFKQMAFGNGQEPENPIIKAIGEKILKKCRGVPLAITTIGRLLYFKNTEKEWLSFKDSELSKIEENDILPTLRLSYNYLSSHLKQCFAYCCLFPKDYKIHKTTLIKMWMALGFIRSSSPGQCLEDIGDDYFMNLLWRSFFQEVEEDERGNILQFKMHDLMHDLAKSIAASDSATFYSKEEGIHEKTRHVSFDQTFLSLSTIPNSLYKASTLRTFHLPIESRYSYVSFNKSTCNAIVSSFKFIRLLDLHGTHIETLPRSIGKLRHLRYLDLSDNSIEILPNSITRLHNLQTLRLSRCPIKKLPKKINKLVNLRYLEMDECQDLTHMPCGIGQLTKLRTLSQFVISESTCFALRPNGRLKELYKLNELRGSLEIRGLRHGKDAALESKDANMKEKQHLQGLTLRWINENDVDESNVGYDEESLVALLPHGPPSNLQELCLTRYWGVKFPSAISSLSNLVNLSLEECNKCQHLPPLEQFHSLKTLSLNFMNDLEYISERENNGEFSDSTFLPSLEQLTIRFCRNLKGWWQRQRDSVEEFHNHSLPSFPHLSNLQIQICPELISLPLFPYLEELELSKCSLKPLEQTLRMEVINTATPKNLTSIAATSTSSSSTLAASSFIPLSKLKSMSIWDMEETLPKELMCNLISLQDLKIYYCCGPLPLSRHLTALQNLTVMGSEEVDLTNDGDEMEWHGLQSLRNLEFKFLPNLATLPVGIQYLTSLQTLKIQSCTRLLAIPEWIGKITSLQTLQIEYCTILSKRCEREAGEDWSKIAHIPHLKIR</sequence>
<dbReference type="Pfam" id="PF23598">
    <property type="entry name" value="LRR_14"/>
    <property type="match status" value="1"/>
</dbReference>
<keyword evidence="1" id="KW-0433">Leucine-rich repeat</keyword>
<dbReference type="InterPro" id="IPR001611">
    <property type="entry name" value="Leu-rich_rpt"/>
</dbReference>
<evidence type="ECO:0000313" key="11">
    <source>
        <dbReference type="Proteomes" id="UP001324115"/>
    </source>
</evidence>
<name>A0AAN7FJI8_QUERU</name>
<dbReference type="Gene3D" id="1.10.10.10">
    <property type="entry name" value="Winged helix-like DNA-binding domain superfamily/Winged helix DNA-binding domain"/>
    <property type="match status" value="1"/>
</dbReference>
<dbReference type="GO" id="GO:0005524">
    <property type="term" value="F:ATP binding"/>
    <property type="evidence" value="ECO:0007669"/>
    <property type="project" value="UniProtKB-KW"/>
</dbReference>
<keyword evidence="3" id="KW-0547">Nucleotide-binding</keyword>
<dbReference type="Pfam" id="PF18052">
    <property type="entry name" value="Rx_N"/>
    <property type="match status" value="1"/>
</dbReference>
<accession>A0AAN7FJI8</accession>
<evidence type="ECO:0000259" key="7">
    <source>
        <dbReference type="Pfam" id="PF18052"/>
    </source>
</evidence>
<dbReference type="PRINTS" id="PR00364">
    <property type="entry name" value="DISEASERSIST"/>
</dbReference>
<dbReference type="SMART" id="SM00369">
    <property type="entry name" value="LRR_TYP"/>
    <property type="match status" value="2"/>
</dbReference>
<dbReference type="InterPro" id="IPR058922">
    <property type="entry name" value="WHD_DRP"/>
</dbReference>
<reference evidence="10 11" key="1">
    <citation type="journal article" date="2023" name="G3 (Bethesda)">
        <title>A haplotype-resolved chromosome-scale genome for Quercus rubra L. provides insights into the genetics of adaptive traits for red oak species.</title>
        <authorList>
            <person name="Kapoor B."/>
            <person name="Jenkins J."/>
            <person name="Schmutz J."/>
            <person name="Zhebentyayeva T."/>
            <person name="Kuelheim C."/>
            <person name="Coggeshall M."/>
            <person name="Heim C."/>
            <person name="Lasky J.R."/>
            <person name="Leites L."/>
            <person name="Islam-Faridi N."/>
            <person name="Romero-Severson J."/>
            <person name="DeLeo V.L."/>
            <person name="Lucas S.M."/>
            <person name="Lazic D."/>
            <person name="Gailing O."/>
            <person name="Carlson J."/>
            <person name="Staton M."/>
        </authorList>
    </citation>
    <scope>NUCLEOTIDE SEQUENCE [LARGE SCALE GENOMIC DNA]</scope>
    <source>
        <strain evidence="10">Pseudo-F2</strain>
    </source>
</reference>
<keyword evidence="11" id="KW-1185">Reference proteome</keyword>
<keyword evidence="2" id="KW-0677">Repeat</keyword>
<dbReference type="GO" id="GO:0051707">
    <property type="term" value="P:response to other organism"/>
    <property type="evidence" value="ECO:0007669"/>
    <property type="project" value="UniProtKB-ARBA"/>
</dbReference>
<dbReference type="FunFam" id="1.10.10.10:FF:000322">
    <property type="entry name" value="Probable disease resistance protein At1g63360"/>
    <property type="match status" value="1"/>
</dbReference>
<dbReference type="InterPro" id="IPR003591">
    <property type="entry name" value="Leu-rich_rpt_typical-subtyp"/>
</dbReference>
<dbReference type="CDD" id="cd14798">
    <property type="entry name" value="RX-CC_like"/>
    <property type="match status" value="1"/>
</dbReference>
<dbReference type="Gene3D" id="3.40.50.300">
    <property type="entry name" value="P-loop containing nucleotide triphosphate hydrolases"/>
    <property type="match status" value="1"/>
</dbReference>
<dbReference type="Gene3D" id="1.10.8.430">
    <property type="entry name" value="Helical domain of apoptotic protease-activating factors"/>
    <property type="match status" value="1"/>
</dbReference>
<dbReference type="GO" id="GO:0043531">
    <property type="term" value="F:ADP binding"/>
    <property type="evidence" value="ECO:0007669"/>
    <property type="project" value="InterPro"/>
</dbReference>
<evidence type="ECO:0000256" key="5">
    <source>
        <dbReference type="ARBA" id="ARBA00022840"/>
    </source>
</evidence>
<dbReference type="FunFam" id="3.40.50.300:FF:001091">
    <property type="entry name" value="Probable disease resistance protein At1g61300"/>
    <property type="match status" value="1"/>
</dbReference>
<dbReference type="InterPro" id="IPR002182">
    <property type="entry name" value="NB-ARC"/>
</dbReference>
<evidence type="ECO:0000256" key="3">
    <source>
        <dbReference type="ARBA" id="ARBA00022741"/>
    </source>
</evidence>
<dbReference type="PROSITE" id="PS51450">
    <property type="entry name" value="LRR"/>
    <property type="match status" value="1"/>
</dbReference>
<dbReference type="InterPro" id="IPR042197">
    <property type="entry name" value="Apaf_helical"/>
</dbReference>
<evidence type="ECO:0000256" key="4">
    <source>
        <dbReference type="ARBA" id="ARBA00022821"/>
    </source>
</evidence>
<protein>
    <recommendedName>
        <fullName evidence="12">CC-NBS-LRR protein</fullName>
    </recommendedName>
</protein>
<dbReference type="InterPro" id="IPR027417">
    <property type="entry name" value="P-loop_NTPase"/>
</dbReference>
<dbReference type="Gene3D" id="3.80.10.10">
    <property type="entry name" value="Ribonuclease Inhibitor"/>
    <property type="match status" value="3"/>
</dbReference>
<dbReference type="InterPro" id="IPR041118">
    <property type="entry name" value="Rx_N"/>
</dbReference>
<dbReference type="InterPro" id="IPR055414">
    <property type="entry name" value="LRR_R13L4/SHOC2-like"/>
</dbReference>
<evidence type="ECO:0000256" key="1">
    <source>
        <dbReference type="ARBA" id="ARBA00022614"/>
    </source>
</evidence>
<comment type="caution">
    <text evidence="10">The sequence shown here is derived from an EMBL/GenBank/DDBJ whole genome shotgun (WGS) entry which is preliminary data.</text>
</comment>
<feature type="domain" description="Disease resistance N-terminal" evidence="7">
    <location>
        <begin position="13"/>
        <end position="97"/>
    </location>
</feature>
<dbReference type="InterPro" id="IPR036388">
    <property type="entry name" value="WH-like_DNA-bd_sf"/>
</dbReference>
<organism evidence="10 11">
    <name type="scientific">Quercus rubra</name>
    <name type="common">Northern red oak</name>
    <name type="synonym">Quercus borealis</name>
    <dbReference type="NCBI Taxonomy" id="3512"/>
    <lineage>
        <taxon>Eukaryota</taxon>
        <taxon>Viridiplantae</taxon>
        <taxon>Streptophyta</taxon>
        <taxon>Embryophyta</taxon>
        <taxon>Tracheophyta</taxon>
        <taxon>Spermatophyta</taxon>
        <taxon>Magnoliopsida</taxon>
        <taxon>eudicotyledons</taxon>
        <taxon>Gunneridae</taxon>
        <taxon>Pentapetalae</taxon>
        <taxon>rosids</taxon>
        <taxon>fabids</taxon>
        <taxon>Fagales</taxon>
        <taxon>Fagaceae</taxon>
        <taxon>Quercus</taxon>
    </lineage>
</organism>
<keyword evidence="4" id="KW-0611">Plant defense</keyword>
<evidence type="ECO:0008006" key="12">
    <source>
        <dbReference type="Google" id="ProtNLM"/>
    </source>
</evidence>
<evidence type="ECO:0000256" key="2">
    <source>
        <dbReference type="ARBA" id="ARBA00022737"/>
    </source>
</evidence>
<gene>
    <name evidence="10" type="ORF">RGQ29_016446</name>
</gene>
<dbReference type="Proteomes" id="UP001324115">
    <property type="component" value="Unassembled WGS sequence"/>
</dbReference>